<name>A0A918RJH7_9ACTN</name>
<sequence>MCATRVSWTPAAHRAPASPGPGTRARARPAHAGRLLRTALTAGRALRPDEDIGWPRARAEARAGGGDCVRA</sequence>
<evidence type="ECO:0000313" key="3">
    <source>
        <dbReference type="Proteomes" id="UP000634660"/>
    </source>
</evidence>
<feature type="region of interest" description="Disordered" evidence="1">
    <location>
        <begin position="1"/>
        <end position="30"/>
    </location>
</feature>
<dbReference type="EMBL" id="BMVX01000079">
    <property type="protein sequence ID" value="GHA01206.1"/>
    <property type="molecule type" value="Genomic_DNA"/>
</dbReference>
<evidence type="ECO:0000256" key="1">
    <source>
        <dbReference type="SAM" id="MobiDB-lite"/>
    </source>
</evidence>
<evidence type="ECO:0000313" key="2">
    <source>
        <dbReference type="EMBL" id="GHA01206.1"/>
    </source>
</evidence>
<proteinExistence type="predicted"/>
<dbReference type="RefSeq" id="WP_327167191.1">
    <property type="nucleotide sequence ID" value="NZ_CP109051.1"/>
</dbReference>
<protein>
    <submittedName>
        <fullName evidence="2">Uncharacterized protein</fullName>
    </submittedName>
</protein>
<reference evidence="2" key="1">
    <citation type="journal article" date="2014" name="Int. J. Syst. Evol. Microbiol.">
        <title>Complete genome sequence of Corynebacterium casei LMG S-19264T (=DSM 44701T), isolated from a smear-ripened cheese.</title>
        <authorList>
            <consortium name="US DOE Joint Genome Institute (JGI-PGF)"/>
            <person name="Walter F."/>
            <person name="Albersmeier A."/>
            <person name="Kalinowski J."/>
            <person name="Ruckert C."/>
        </authorList>
    </citation>
    <scope>NUCLEOTIDE SEQUENCE</scope>
    <source>
        <strain evidence="2">JCM 4834</strain>
    </source>
</reference>
<comment type="caution">
    <text evidence="2">The sequence shown here is derived from an EMBL/GenBank/DDBJ whole genome shotgun (WGS) entry which is preliminary data.</text>
</comment>
<gene>
    <name evidence="2" type="ORF">GCM10010371_69980</name>
</gene>
<reference evidence="2" key="2">
    <citation type="submission" date="2020-09" db="EMBL/GenBank/DDBJ databases">
        <authorList>
            <person name="Sun Q."/>
            <person name="Ohkuma M."/>
        </authorList>
    </citation>
    <scope>NUCLEOTIDE SEQUENCE</scope>
    <source>
        <strain evidence="2">JCM 4834</strain>
    </source>
</reference>
<dbReference type="Proteomes" id="UP000634660">
    <property type="component" value="Unassembled WGS sequence"/>
</dbReference>
<dbReference type="AlphaFoldDB" id="A0A918RJH7"/>
<accession>A0A918RJH7</accession>
<organism evidence="2 3">
    <name type="scientific">Streptomyces subrutilus</name>
    <dbReference type="NCBI Taxonomy" id="36818"/>
    <lineage>
        <taxon>Bacteria</taxon>
        <taxon>Bacillati</taxon>
        <taxon>Actinomycetota</taxon>
        <taxon>Actinomycetes</taxon>
        <taxon>Kitasatosporales</taxon>
        <taxon>Streptomycetaceae</taxon>
        <taxon>Streptomyces</taxon>
    </lineage>
</organism>